<name>A0A0F9J8B5_9ZZZZ</name>
<proteinExistence type="predicted"/>
<dbReference type="AlphaFoldDB" id="A0A0F9J8B5"/>
<reference evidence="1" key="1">
    <citation type="journal article" date="2015" name="Nature">
        <title>Complex archaea that bridge the gap between prokaryotes and eukaryotes.</title>
        <authorList>
            <person name="Spang A."/>
            <person name="Saw J.H."/>
            <person name="Jorgensen S.L."/>
            <person name="Zaremba-Niedzwiedzka K."/>
            <person name="Martijn J."/>
            <person name="Lind A.E."/>
            <person name="van Eijk R."/>
            <person name="Schleper C."/>
            <person name="Guy L."/>
            <person name="Ettema T.J."/>
        </authorList>
    </citation>
    <scope>NUCLEOTIDE SEQUENCE</scope>
</reference>
<organism evidence="1">
    <name type="scientific">marine sediment metagenome</name>
    <dbReference type="NCBI Taxonomy" id="412755"/>
    <lineage>
        <taxon>unclassified sequences</taxon>
        <taxon>metagenomes</taxon>
        <taxon>ecological metagenomes</taxon>
    </lineage>
</organism>
<dbReference type="EMBL" id="LAZR01012071">
    <property type="protein sequence ID" value="KKM44448.1"/>
    <property type="molecule type" value="Genomic_DNA"/>
</dbReference>
<sequence>NEKVIEYGILIVPEGTGGAKYEMILHDNPNIHRIELTNEVGEDLIKNALKHPTKKGWDIAKVIFEDIGEYVPPQVEETTQE</sequence>
<comment type="caution">
    <text evidence="1">The sequence shown here is derived from an EMBL/GenBank/DDBJ whole genome shotgun (WGS) entry which is preliminary data.</text>
</comment>
<feature type="non-terminal residue" evidence="1">
    <location>
        <position position="1"/>
    </location>
</feature>
<protein>
    <submittedName>
        <fullName evidence="1">Uncharacterized protein</fullName>
    </submittedName>
</protein>
<accession>A0A0F9J8B5</accession>
<evidence type="ECO:0000313" key="1">
    <source>
        <dbReference type="EMBL" id="KKM44448.1"/>
    </source>
</evidence>
<gene>
    <name evidence="1" type="ORF">LCGC14_1561610</name>
</gene>